<evidence type="ECO:0000313" key="8">
    <source>
        <dbReference type="EnsemblPlants" id="AET1Gv20044000.4"/>
    </source>
</evidence>
<keyword evidence="5 6" id="KW-0472">Membrane</keyword>
<keyword evidence="4 6" id="KW-1133">Transmembrane helix</keyword>
<comment type="similarity">
    <text evidence="2 6">Belongs to the drug/metabolite transporter (DMT) superfamily. Plant drug/metabolite exporter (P-DME) (TC 2.A.7.4) family.</text>
</comment>
<evidence type="ECO:0000256" key="6">
    <source>
        <dbReference type="RuleBase" id="RU363077"/>
    </source>
</evidence>
<organism evidence="8 9">
    <name type="scientific">Aegilops tauschii subsp. strangulata</name>
    <name type="common">Goatgrass</name>
    <dbReference type="NCBI Taxonomy" id="200361"/>
    <lineage>
        <taxon>Eukaryota</taxon>
        <taxon>Viridiplantae</taxon>
        <taxon>Streptophyta</taxon>
        <taxon>Embryophyta</taxon>
        <taxon>Tracheophyta</taxon>
        <taxon>Spermatophyta</taxon>
        <taxon>Magnoliopsida</taxon>
        <taxon>Liliopsida</taxon>
        <taxon>Poales</taxon>
        <taxon>Poaceae</taxon>
        <taxon>BOP clade</taxon>
        <taxon>Pooideae</taxon>
        <taxon>Triticodae</taxon>
        <taxon>Triticeae</taxon>
        <taxon>Triticinae</taxon>
        <taxon>Aegilops</taxon>
    </lineage>
</organism>
<evidence type="ECO:0000256" key="4">
    <source>
        <dbReference type="ARBA" id="ARBA00022989"/>
    </source>
</evidence>
<reference evidence="8" key="3">
    <citation type="journal article" date="2017" name="Nature">
        <title>Genome sequence of the progenitor of the wheat D genome Aegilops tauschii.</title>
        <authorList>
            <person name="Luo M.C."/>
            <person name="Gu Y.Q."/>
            <person name="Puiu D."/>
            <person name="Wang H."/>
            <person name="Twardziok S.O."/>
            <person name="Deal K.R."/>
            <person name="Huo N."/>
            <person name="Zhu T."/>
            <person name="Wang L."/>
            <person name="Wang Y."/>
            <person name="McGuire P.E."/>
            <person name="Liu S."/>
            <person name="Long H."/>
            <person name="Ramasamy R.K."/>
            <person name="Rodriguez J.C."/>
            <person name="Van S.L."/>
            <person name="Yuan L."/>
            <person name="Wang Z."/>
            <person name="Xia Z."/>
            <person name="Xiao L."/>
            <person name="Anderson O.D."/>
            <person name="Ouyang S."/>
            <person name="Liang Y."/>
            <person name="Zimin A.V."/>
            <person name="Pertea G."/>
            <person name="Qi P."/>
            <person name="Bennetzen J.L."/>
            <person name="Dai X."/>
            <person name="Dawson M.W."/>
            <person name="Muller H.G."/>
            <person name="Kugler K."/>
            <person name="Rivarola-Duarte L."/>
            <person name="Spannagl M."/>
            <person name="Mayer K.F.X."/>
            <person name="Lu F.H."/>
            <person name="Bevan M.W."/>
            <person name="Leroy P."/>
            <person name="Li P."/>
            <person name="You F.M."/>
            <person name="Sun Q."/>
            <person name="Liu Z."/>
            <person name="Lyons E."/>
            <person name="Wicker T."/>
            <person name="Salzberg S.L."/>
            <person name="Devos K.M."/>
            <person name="Dvorak J."/>
        </authorList>
    </citation>
    <scope>NUCLEOTIDE SEQUENCE [LARGE SCALE GENOMIC DNA]</scope>
    <source>
        <strain evidence="8">cv. AL8/78</strain>
    </source>
</reference>
<dbReference type="InterPro" id="IPR030184">
    <property type="entry name" value="WAT1-related"/>
</dbReference>
<dbReference type="InterPro" id="IPR000620">
    <property type="entry name" value="EamA_dom"/>
</dbReference>
<proteinExistence type="inferred from homology"/>
<evidence type="ECO:0000313" key="9">
    <source>
        <dbReference type="Proteomes" id="UP000015105"/>
    </source>
</evidence>
<sequence>WSSPSTLAHQYAPSPTTPSLFTSRKVSAVAPSGSKEPSFSSSLVPLLKEYPNKLMATALQCMFGALQSFVVAVVVERDFTKWKLGLDIGLLAVLYSAFLGTGALMYLQAWCAEMRGPVFVAMWSPLALIFTIFCSSFFLGEAVHLGSILGGILLVGGLYSVLWGKSKDKENIITLVVPEESQVQGDGAAIQEKHEEAELTSQV</sequence>
<feature type="domain" description="EamA" evidence="7">
    <location>
        <begin position="52"/>
        <end position="162"/>
    </location>
</feature>
<dbReference type="PANTHER" id="PTHR31218">
    <property type="entry name" value="WAT1-RELATED PROTEIN"/>
    <property type="match status" value="1"/>
</dbReference>
<evidence type="ECO:0000256" key="2">
    <source>
        <dbReference type="ARBA" id="ARBA00007635"/>
    </source>
</evidence>
<dbReference type="Gramene" id="AET1Gv20044000.4">
    <property type="protein sequence ID" value="AET1Gv20044000.4"/>
    <property type="gene ID" value="AET1Gv20044000"/>
</dbReference>
<feature type="transmembrane region" description="Helical" evidence="6">
    <location>
        <begin position="145"/>
        <end position="163"/>
    </location>
</feature>
<keyword evidence="3 6" id="KW-0812">Transmembrane</keyword>
<dbReference type="GO" id="GO:0022857">
    <property type="term" value="F:transmembrane transporter activity"/>
    <property type="evidence" value="ECO:0007669"/>
    <property type="project" value="InterPro"/>
</dbReference>
<protein>
    <recommendedName>
        <fullName evidence="6">WAT1-related protein</fullName>
    </recommendedName>
</protein>
<reference evidence="8" key="4">
    <citation type="submission" date="2019-03" db="UniProtKB">
        <authorList>
            <consortium name="EnsemblPlants"/>
        </authorList>
    </citation>
    <scope>IDENTIFICATION</scope>
</reference>
<evidence type="ECO:0000256" key="3">
    <source>
        <dbReference type="ARBA" id="ARBA00022692"/>
    </source>
</evidence>
<dbReference type="SUPFAM" id="SSF103481">
    <property type="entry name" value="Multidrug resistance efflux transporter EmrE"/>
    <property type="match status" value="1"/>
</dbReference>
<dbReference type="InterPro" id="IPR037185">
    <property type="entry name" value="EmrE-like"/>
</dbReference>
<dbReference type="Pfam" id="PF00892">
    <property type="entry name" value="EamA"/>
    <property type="match status" value="1"/>
</dbReference>
<evidence type="ECO:0000256" key="5">
    <source>
        <dbReference type="ARBA" id="ARBA00023136"/>
    </source>
</evidence>
<keyword evidence="9" id="KW-1185">Reference proteome</keyword>
<reference evidence="9" key="1">
    <citation type="journal article" date="2014" name="Science">
        <title>Ancient hybridizations among the ancestral genomes of bread wheat.</title>
        <authorList>
            <consortium name="International Wheat Genome Sequencing Consortium,"/>
            <person name="Marcussen T."/>
            <person name="Sandve S.R."/>
            <person name="Heier L."/>
            <person name="Spannagl M."/>
            <person name="Pfeifer M."/>
            <person name="Jakobsen K.S."/>
            <person name="Wulff B.B."/>
            <person name="Steuernagel B."/>
            <person name="Mayer K.F."/>
            <person name="Olsen O.A."/>
        </authorList>
    </citation>
    <scope>NUCLEOTIDE SEQUENCE [LARGE SCALE GENOMIC DNA]</scope>
    <source>
        <strain evidence="9">cv. AL8/78</strain>
    </source>
</reference>
<dbReference type="GO" id="GO:0016020">
    <property type="term" value="C:membrane"/>
    <property type="evidence" value="ECO:0007669"/>
    <property type="project" value="UniProtKB-SubCell"/>
</dbReference>
<reference evidence="8" key="5">
    <citation type="journal article" date="2021" name="G3 (Bethesda)">
        <title>Aegilops tauschii genome assembly Aet v5.0 features greater sequence contiguity and improved annotation.</title>
        <authorList>
            <person name="Wang L."/>
            <person name="Zhu T."/>
            <person name="Rodriguez J.C."/>
            <person name="Deal K.R."/>
            <person name="Dubcovsky J."/>
            <person name="McGuire P.E."/>
            <person name="Lux T."/>
            <person name="Spannagl M."/>
            <person name="Mayer K.F.X."/>
            <person name="Baldrich P."/>
            <person name="Meyers B.C."/>
            <person name="Huo N."/>
            <person name="Gu Y.Q."/>
            <person name="Zhou H."/>
            <person name="Devos K.M."/>
            <person name="Bennetzen J.L."/>
            <person name="Unver T."/>
            <person name="Budak H."/>
            <person name="Gulick P.J."/>
            <person name="Galiba G."/>
            <person name="Kalapos B."/>
            <person name="Nelson D.R."/>
            <person name="Li P."/>
            <person name="You F.M."/>
            <person name="Luo M.C."/>
            <person name="Dvorak J."/>
        </authorList>
    </citation>
    <scope>NUCLEOTIDE SEQUENCE [LARGE SCALE GENOMIC DNA]</scope>
    <source>
        <strain evidence="8">cv. AL8/78</strain>
    </source>
</reference>
<reference evidence="9" key="2">
    <citation type="journal article" date="2017" name="Nat. Plants">
        <title>The Aegilops tauschii genome reveals multiple impacts of transposons.</title>
        <authorList>
            <person name="Zhao G."/>
            <person name="Zou C."/>
            <person name="Li K."/>
            <person name="Wang K."/>
            <person name="Li T."/>
            <person name="Gao L."/>
            <person name="Zhang X."/>
            <person name="Wang H."/>
            <person name="Yang Z."/>
            <person name="Liu X."/>
            <person name="Jiang W."/>
            <person name="Mao L."/>
            <person name="Kong X."/>
            <person name="Jiao Y."/>
            <person name="Jia J."/>
        </authorList>
    </citation>
    <scope>NUCLEOTIDE SEQUENCE [LARGE SCALE GENOMIC DNA]</scope>
    <source>
        <strain evidence="9">cv. AL8/78</strain>
    </source>
</reference>
<evidence type="ECO:0000256" key="1">
    <source>
        <dbReference type="ARBA" id="ARBA00004141"/>
    </source>
</evidence>
<feature type="transmembrane region" description="Helical" evidence="6">
    <location>
        <begin position="119"/>
        <end position="139"/>
    </location>
</feature>
<comment type="subcellular location">
    <subcellularLocation>
        <location evidence="1 6">Membrane</location>
        <topology evidence="1 6">Multi-pass membrane protein</topology>
    </subcellularLocation>
</comment>
<evidence type="ECO:0000259" key="7">
    <source>
        <dbReference type="Pfam" id="PF00892"/>
    </source>
</evidence>
<name>A0A452XKN4_AEGTS</name>
<comment type="caution">
    <text evidence="6">Lacks conserved residue(s) required for the propagation of feature annotation.</text>
</comment>
<dbReference type="EnsemblPlants" id="AET1Gv20044000.4">
    <property type="protein sequence ID" value="AET1Gv20044000.4"/>
    <property type="gene ID" value="AET1Gv20044000"/>
</dbReference>
<feature type="transmembrane region" description="Helical" evidence="6">
    <location>
        <begin position="87"/>
        <end position="107"/>
    </location>
</feature>
<dbReference type="AlphaFoldDB" id="A0A452XKN4"/>
<accession>A0A452XKN4</accession>
<dbReference type="Proteomes" id="UP000015105">
    <property type="component" value="Chromosome 1D"/>
</dbReference>